<dbReference type="AlphaFoldDB" id="A0A1G2F547"/>
<dbReference type="Proteomes" id="UP000177810">
    <property type="component" value="Unassembled WGS sequence"/>
</dbReference>
<dbReference type="EMBL" id="MHMT01000003">
    <property type="protein sequence ID" value="OGZ33204.1"/>
    <property type="molecule type" value="Genomic_DNA"/>
</dbReference>
<proteinExistence type="predicted"/>
<dbReference type="STRING" id="1801990.A2V69_01600"/>
<evidence type="ECO:0000313" key="1">
    <source>
        <dbReference type="EMBL" id="OGZ33204.1"/>
    </source>
</evidence>
<organism evidence="1 2">
    <name type="scientific">Candidatus Portnoybacteria bacterium RBG_13_40_8</name>
    <dbReference type="NCBI Taxonomy" id="1801990"/>
    <lineage>
        <taxon>Bacteria</taxon>
        <taxon>Candidatus Portnoyibacteriota</taxon>
    </lineage>
</organism>
<gene>
    <name evidence="1" type="ORF">A2V69_01600</name>
</gene>
<sequence>MYLKNIVAITPVWNEPLGLIQKFLSGIKRVRSILAEKEIGFRHFFLDDGALHLPDECSILVRHKENLRLAKTLVDGYEAVLNLKSVPDLVIRLDCQEHDPEKIPFVIDHFSHASQLQALFLPVWYWVKGEDRPLMKDITMMITKFISGISPVNRQAVLEVYNQKFPLGYQAFRIAALRKLMNPLKKGLVLFQQKFNTSASWGLDLLVILLAAKEYPEGVDFIFGGWSEPWQENRSPEKIDAQRVKAEAMVELAEELDYQ</sequence>
<accession>A0A1G2F547</accession>
<evidence type="ECO:0008006" key="3">
    <source>
        <dbReference type="Google" id="ProtNLM"/>
    </source>
</evidence>
<reference evidence="1 2" key="1">
    <citation type="journal article" date="2016" name="Nat. Commun.">
        <title>Thousands of microbial genomes shed light on interconnected biogeochemical processes in an aquifer system.</title>
        <authorList>
            <person name="Anantharaman K."/>
            <person name="Brown C.T."/>
            <person name="Hug L.A."/>
            <person name="Sharon I."/>
            <person name="Castelle C.J."/>
            <person name="Probst A.J."/>
            <person name="Thomas B.C."/>
            <person name="Singh A."/>
            <person name="Wilkins M.J."/>
            <person name="Karaoz U."/>
            <person name="Brodie E.L."/>
            <person name="Williams K.H."/>
            <person name="Hubbard S.S."/>
            <person name="Banfield J.F."/>
        </authorList>
    </citation>
    <scope>NUCLEOTIDE SEQUENCE [LARGE SCALE GENOMIC DNA]</scope>
</reference>
<protein>
    <recommendedName>
        <fullName evidence="3">Glycosyltransferase 2-like domain-containing protein</fullName>
    </recommendedName>
</protein>
<evidence type="ECO:0000313" key="2">
    <source>
        <dbReference type="Proteomes" id="UP000177810"/>
    </source>
</evidence>
<comment type="caution">
    <text evidence="1">The sequence shown here is derived from an EMBL/GenBank/DDBJ whole genome shotgun (WGS) entry which is preliminary data.</text>
</comment>
<name>A0A1G2F547_9BACT</name>